<evidence type="ECO:0000313" key="4">
    <source>
        <dbReference type="EMBL" id="OWY93933.1"/>
    </source>
</evidence>
<proteinExistence type="inferred from homology"/>
<keyword evidence="1" id="KW-0378">Hydrolase</keyword>
<dbReference type="EC" id="5.6.2.3" evidence="1"/>
<feature type="compositionally biased region" description="Acidic residues" evidence="2">
    <location>
        <begin position="120"/>
        <end position="135"/>
    </location>
</feature>
<keyword evidence="1" id="KW-0067">ATP-binding</keyword>
<reference evidence="5" key="1">
    <citation type="submission" date="2017-03" db="EMBL/GenBank/DDBJ databases">
        <title>Phytopthora megakarya and P. palmivora, two closely related causual agents of cacao black pod achieved similar genome size and gene model numbers by different mechanisms.</title>
        <authorList>
            <person name="Ali S."/>
            <person name="Shao J."/>
            <person name="Larry D.J."/>
            <person name="Kronmiller B."/>
            <person name="Shen D."/>
            <person name="Strem M.D."/>
            <person name="Melnick R.L."/>
            <person name="Guiltinan M.J."/>
            <person name="Tyler B.M."/>
            <person name="Meinhardt L.W."/>
            <person name="Bailey B.A."/>
        </authorList>
    </citation>
    <scope>NUCLEOTIDE SEQUENCE [LARGE SCALE GENOMIC DNA]</scope>
    <source>
        <strain evidence="5">zdho120</strain>
    </source>
</reference>
<dbReference type="GO" id="GO:0000723">
    <property type="term" value="P:telomere maintenance"/>
    <property type="evidence" value="ECO:0007669"/>
    <property type="project" value="InterPro"/>
</dbReference>
<dbReference type="STRING" id="4795.A0A225ULS8"/>
<dbReference type="GO" id="GO:0006281">
    <property type="term" value="P:DNA repair"/>
    <property type="evidence" value="ECO:0007669"/>
    <property type="project" value="UniProtKB-KW"/>
</dbReference>
<dbReference type="EMBL" id="NBNE01015187">
    <property type="protein sequence ID" value="OWY93933.1"/>
    <property type="molecule type" value="Genomic_DNA"/>
</dbReference>
<sequence length="207" mass="22768">MKNESEPFGGKVSVFSGGHRQILPELKDATLAETIAACFKSSDSWEHLRQVRLTENMRAPTAPDPGSTADLAELSGFLLQIGEGRYPVNEDIGEGVFCLPHDMCAFPEPLDELHILNEPKDEDADSDSGEDDETEPFPNFKLLPSVDGHNSRDLDLMVHDAAMDSDNVPPEVEDVDDGRRTRNVNALTDVVYPGINAADLPNEYFVE</sequence>
<dbReference type="GO" id="GO:0016887">
    <property type="term" value="F:ATP hydrolysis activity"/>
    <property type="evidence" value="ECO:0007669"/>
    <property type="project" value="RHEA"/>
</dbReference>
<comment type="similarity">
    <text evidence="1">Belongs to the helicase family.</text>
</comment>
<dbReference type="AlphaFoldDB" id="A0A225ULS8"/>
<keyword evidence="1" id="KW-0547">Nucleotide-binding</keyword>
<organism evidence="4 5">
    <name type="scientific">Phytophthora megakarya</name>
    <dbReference type="NCBI Taxonomy" id="4795"/>
    <lineage>
        <taxon>Eukaryota</taxon>
        <taxon>Sar</taxon>
        <taxon>Stramenopiles</taxon>
        <taxon>Oomycota</taxon>
        <taxon>Peronosporomycetes</taxon>
        <taxon>Peronosporales</taxon>
        <taxon>Peronosporaceae</taxon>
        <taxon>Phytophthora</taxon>
    </lineage>
</organism>
<keyword evidence="1" id="KW-0234">DNA repair</keyword>
<evidence type="ECO:0000259" key="3">
    <source>
        <dbReference type="Pfam" id="PF05970"/>
    </source>
</evidence>
<dbReference type="Pfam" id="PF05970">
    <property type="entry name" value="PIF1"/>
    <property type="match status" value="1"/>
</dbReference>
<keyword evidence="1" id="KW-0233">DNA recombination</keyword>
<dbReference type="GO" id="GO:0043139">
    <property type="term" value="F:5'-3' DNA helicase activity"/>
    <property type="evidence" value="ECO:0007669"/>
    <property type="project" value="UniProtKB-EC"/>
</dbReference>
<keyword evidence="1 4" id="KW-0347">Helicase</keyword>
<comment type="catalytic activity">
    <reaction evidence="1">
        <text>ATP + H2O = ADP + phosphate + H(+)</text>
        <dbReference type="Rhea" id="RHEA:13065"/>
        <dbReference type="ChEBI" id="CHEBI:15377"/>
        <dbReference type="ChEBI" id="CHEBI:15378"/>
        <dbReference type="ChEBI" id="CHEBI:30616"/>
        <dbReference type="ChEBI" id="CHEBI:43474"/>
        <dbReference type="ChEBI" id="CHEBI:456216"/>
        <dbReference type="EC" id="5.6.2.3"/>
    </reaction>
</comment>
<dbReference type="GO" id="GO:0006310">
    <property type="term" value="P:DNA recombination"/>
    <property type="evidence" value="ECO:0007669"/>
    <property type="project" value="UniProtKB-KW"/>
</dbReference>
<accession>A0A225ULS8</accession>
<feature type="domain" description="DNA helicase Pif1-like DEAD-box helicase" evidence="3">
    <location>
        <begin position="4"/>
        <end position="88"/>
    </location>
</feature>
<dbReference type="Proteomes" id="UP000198211">
    <property type="component" value="Unassembled WGS sequence"/>
</dbReference>
<evidence type="ECO:0000313" key="5">
    <source>
        <dbReference type="Proteomes" id="UP000198211"/>
    </source>
</evidence>
<keyword evidence="1" id="KW-0227">DNA damage</keyword>
<gene>
    <name evidence="4" type="ORF">PHMEG_00036485</name>
</gene>
<evidence type="ECO:0000256" key="2">
    <source>
        <dbReference type="SAM" id="MobiDB-lite"/>
    </source>
</evidence>
<dbReference type="InterPro" id="IPR010285">
    <property type="entry name" value="DNA_helicase_pif1-like_DEAD"/>
</dbReference>
<evidence type="ECO:0000256" key="1">
    <source>
        <dbReference type="RuleBase" id="RU363044"/>
    </source>
</evidence>
<dbReference type="GO" id="GO:0005524">
    <property type="term" value="F:ATP binding"/>
    <property type="evidence" value="ECO:0007669"/>
    <property type="project" value="UniProtKB-KW"/>
</dbReference>
<name>A0A225ULS8_9STRA</name>
<comment type="caution">
    <text evidence="4">The sequence shown here is derived from an EMBL/GenBank/DDBJ whole genome shotgun (WGS) entry which is preliminary data.</text>
</comment>
<feature type="region of interest" description="Disordered" evidence="2">
    <location>
        <begin position="119"/>
        <end position="140"/>
    </location>
</feature>
<protein>
    <recommendedName>
        <fullName evidence="1">ATP-dependent DNA helicase</fullName>
        <ecNumber evidence="1">5.6.2.3</ecNumber>
    </recommendedName>
</protein>
<keyword evidence="5" id="KW-1185">Reference proteome</keyword>
<comment type="cofactor">
    <cofactor evidence="1">
        <name>Mg(2+)</name>
        <dbReference type="ChEBI" id="CHEBI:18420"/>
    </cofactor>
</comment>
<dbReference type="OrthoDB" id="145083at2759"/>